<feature type="region of interest" description="Disordered" evidence="1">
    <location>
        <begin position="121"/>
        <end position="216"/>
    </location>
</feature>
<feature type="compositionally biased region" description="Basic residues" evidence="1">
    <location>
        <begin position="169"/>
        <end position="180"/>
    </location>
</feature>
<reference evidence="2" key="1">
    <citation type="journal article" date="2015" name="Genome Announc.">
        <title>Draft Genome Sequence of the Pathogenic Filamentous Fungus Aspergillus udagawae Strain IFM 46973T.</title>
        <authorList>
            <person name="Kusuya Y."/>
            <person name="Takahashi-Nakaguchi A."/>
            <person name="Takahashi H."/>
            <person name="Yaguchi T."/>
        </authorList>
    </citation>
    <scope>NUCLEOTIDE SEQUENCE</scope>
    <source>
        <strain evidence="2">IFM 46973</strain>
    </source>
</reference>
<dbReference type="Proteomes" id="UP000036893">
    <property type="component" value="Unassembled WGS sequence"/>
</dbReference>
<organism evidence="2 3">
    <name type="scientific">Aspergillus udagawae</name>
    <dbReference type="NCBI Taxonomy" id="91492"/>
    <lineage>
        <taxon>Eukaryota</taxon>
        <taxon>Fungi</taxon>
        <taxon>Dikarya</taxon>
        <taxon>Ascomycota</taxon>
        <taxon>Pezizomycotina</taxon>
        <taxon>Eurotiomycetes</taxon>
        <taxon>Eurotiomycetidae</taxon>
        <taxon>Eurotiales</taxon>
        <taxon>Aspergillaceae</taxon>
        <taxon>Aspergillus</taxon>
        <taxon>Aspergillus subgen. Fumigati</taxon>
    </lineage>
</organism>
<accession>A0A8E0QMW2</accession>
<evidence type="ECO:0000313" key="3">
    <source>
        <dbReference type="Proteomes" id="UP000036893"/>
    </source>
</evidence>
<dbReference type="GeneID" id="66991135"/>
<protein>
    <submittedName>
        <fullName evidence="2">Uncharacterized protein</fullName>
    </submittedName>
</protein>
<evidence type="ECO:0000313" key="2">
    <source>
        <dbReference type="EMBL" id="GIC87275.1"/>
    </source>
</evidence>
<reference evidence="2" key="2">
    <citation type="submission" date="2021-01" db="EMBL/GenBank/DDBJ databases">
        <title>Pan-genome distribution and transcriptional activeness of fungal secondary metabolism genes in Aspergillus section Fumigati.</title>
        <authorList>
            <person name="Takahashi H."/>
            <person name="Umemura M."/>
            <person name="Ninomiya A."/>
            <person name="Kusuya Y."/>
            <person name="Urayama S."/>
            <person name="Shimizu M."/>
            <person name="Watanabe A."/>
            <person name="Kamei K."/>
            <person name="Yaguchi T."/>
            <person name="Hagiwara D."/>
        </authorList>
    </citation>
    <scope>NUCLEOTIDE SEQUENCE</scope>
    <source>
        <strain evidence="2">IFM 46973</strain>
    </source>
</reference>
<proteinExistence type="predicted"/>
<feature type="compositionally biased region" description="Polar residues" evidence="1">
    <location>
        <begin position="229"/>
        <end position="243"/>
    </location>
</feature>
<gene>
    <name evidence="2" type="ORF">Aud_003659</name>
</gene>
<feature type="compositionally biased region" description="Polar residues" evidence="1">
    <location>
        <begin position="124"/>
        <end position="162"/>
    </location>
</feature>
<dbReference type="EMBL" id="BBXM02000002">
    <property type="protein sequence ID" value="GIC87275.1"/>
    <property type="molecule type" value="Genomic_DNA"/>
</dbReference>
<dbReference type="RefSeq" id="XP_043144541.1">
    <property type="nucleotide sequence ID" value="XM_043288606.1"/>
</dbReference>
<dbReference type="AlphaFoldDB" id="A0A8E0QMW2"/>
<evidence type="ECO:0000256" key="1">
    <source>
        <dbReference type="SAM" id="MobiDB-lite"/>
    </source>
</evidence>
<feature type="region of interest" description="Disordered" evidence="1">
    <location>
        <begin position="224"/>
        <end position="243"/>
    </location>
</feature>
<comment type="caution">
    <text evidence="2">The sequence shown here is derived from an EMBL/GenBank/DDBJ whole genome shotgun (WGS) entry which is preliminary data.</text>
</comment>
<name>A0A8E0QMW2_9EURO</name>
<sequence length="636" mass="73032">MARSKRVHNAEPANWNTDEENELLAWLDYNLEKSSDGFAAFRDSVSEHLRRVCNASYTYEQCRRKLYMLWRNYGDDSAQKVAVLHEHGSETLTLLPTERKDSILARVIVLRERDLNFPRRLRSVSRNSATPSQHQGDNRQTTSATRQRPQLQVPSVVISSSRLPEAKRPLRQGRKRKRLSKQVPIRASSQESQEDGEARSKKETDPDDTDTMDNMPDVDIILARARVPSTRNGSDQTTATNPRTTEVLETLKSELAALQEQVRVLGELQNDTRSFIVFLHMRLREAVERDEVAQARIHSLERAEGARANGKSLVSEMANLGDRIAYLQRKLDIARDVGRFTQLSSTGEIRPWNRKWIDETMDDIDFYMKQLLLDHDNIDHFEAPNLDKDADLTGLIRIILGLTPQERVSTEKMRIQLSKLSLQSVVRALTAATLCRWVFHAELPDGEVALRNLDFAAHQSLFKSPLFQDNILPRQAESLACRLSKLLSRLFRNDESVAVHSAGSYGVPSADRFYTWGVDERIWMSTRYKMIKIFQLALEIKYKSMLSTYQFEAVLYPPRTPFLAEQTKPETVQGSDMTTYASTTHDLEVKLCLLPSLYLWRSDRMRVDSNTFVQRHPSDRDECERLTKAVVVAEPR</sequence>